<evidence type="ECO:0000256" key="3">
    <source>
        <dbReference type="ARBA" id="ARBA00022692"/>
    </source>
</evidence>
<protein>
    <submittedName>
        <fullName evidence="7">ABC transporter permease</fullName>
    </submittedName>
</protein>
<keyword evidence="8" id="KW-1185">Reference proteome</keyword>
<evidence type="ECO:0000256" key="6">
    <source>
        <dbReference type="SAM" id="Phobius"/>
    </source>
</evidence>
<feature type="transmembrane region" description="Helical" evidence="6">
    <location>
        <begin position="78"/>
        <end position="95"/>
    </location>
</feature>
<feature type="transmembrane region" description="Helical" evidence="6">
    <location>
        <begin position="222"/>
        <end position="243"/>
    </location>
</feature>
<keyword evidence="2" id="KW-1003">Cell membrane</keyword>
<dbReference type="GO" id="GO:0005886">
    <property type="term" value="C:plasma membrane"/>
    <property type="evidence" value="ECO:0007669"/>
    <property type="project" value="UniProtKB-SubCell"/>
</dbReference>
<evidence type="ECO:0000256" key="5">
    <source>
        <dbReference type="ARBA" id="ARBA00023136"/>
    </source>
</evidence>
<dbReference type="EMBL" id="JAHRVA010000003">
    <property type="protein sequence ID" value="MBV2143494.1"/>
    <property type="molecule type" value="Genomic_DNA"/>
</dbReference>
<evidence type="ECO:0000256" key="2">
    <source>
        <dbReference type="ARBA" id="ARBA00022475"/>
    </source>
</evidence>
<dbReference type="CDD" id="cd06579">
    <property type="entry name" value="TM_PBP1_transp_AraH_like"/>
    <property type="match status" value="1"/>
</dbReference>
<evidence type="ECO:0000313" key="7">
    <source>
        <dbReference type="EMBL" id="MBV2143494.1"/>
    </source>
</evidence>
<keyword evidence="5 6" id="KW-0472">Membrane</keyword>
<feature type="transmembrane region" description="Helical" evidence="6">
    <location>
        <begin position="133"/>
        <end position="152"/>
    </location>
</feature>
<sequence length="326" mass="33318">MTDTASGRLTRSLSISQNIPTLVLPLAIAGTIIMFGIIEPRVWSWGNLQNIIIQASFLAIFAMAQTFVILTRGFDLSLGFNISLISVVAAMVMVGSNTDSVSIILGVGVALLLGSAIGLANGILIAGFGFNPLVTTLAMANIILALASTVSGGFPITGLPPMLNAIFSQGKLLGVAAPIWILAAIFIVLGCILTATKFGRSLYIIGANPKAANAAGIRTRPVVILAYTVCGLLTAIGAVMLTARTGSGEPNLGGNLTLESIAAAVVGGVRLSGGEGGVTAALAGALFITVLSNGMNLTQVDGYLQQIFLGLIIIVSLIVVQGQTQR</sequence>
<feature type="transmembrane region" description="Helical" evidence="6">
    <location>
        <begin position="303"/>
        <end position="320"/>
    </location>
</feature>
<organism evidence="7 8">
    <name type="scientific">Falsochrobactrum tianjinense</name>
    <dbReference type="NCBI Taxonomy" id="2706015"/>
    <lineage>
        <taxon>Bacteria</taxon>
        <taxon>Pseudomonadati</taxon>
        <taxon>Pseudomonadota</taxon>
        <taxon>Alphaproteobacteria</taxon>
        <taxon>Hyphomicrobiales</taxon>
        <taxon>Brucellaceae</taxon>
        <taxon>Falsochrobactrum</taxon>
    </lineage>
</organism>
<dbReference type="GO" id="GO:0022857">
    <property type="term" value="F:transmembrane transporter activity"/>
    <property type="evidence" value="ECO:0007669"/>
    <property type="project" value="InterPro"/>
</dbReference>
<reference evidence="7 8" key="1">
    <citation type="submission" date="2021-06" db="EMBL/GenBank/DDBJ databases">
        <title>Falsochrobactrum tianjin sp.nov., a new petroleum-degrading bacteria isolated from oily soils.</title>
        <authorList>
            <person name="Chen G."/>
            <person name="Chen H."/>
            <person name="Tian J."/>
            <person name="Qing J."/>
            <person name="Zhong L."/>
            <person name="Ma W."/>
            <person name="Song Y."/>
            <person name="Cui X."/>
            <person name="Yan B."/>
        </authorList>
    </citation>
    <scope>NUCLEOTIDE SEQUENCE [LARGE SCALE GENOMIC DNA]</scope>
    <source>
        <strain evidence="7 8">TDYN1</strain>
    </source>
</reference>
<dbReference type="PANTHER" id="PTHR32196:SF72">
    <property type="entry name" value="RIBOSE IMPORT PERMEASE PROTEIN RBSC"/>
    <property type="match status" value="1"/>
</dbReference>
<dbReference type="Pfam" id="PF02653">
    <property type="entry name" value="BPD_transp_2"/>
    <property type="match status" value="1"/>
</dbReference>
<feature type="transmembrane region" description="Helical" evidence="6">
    <location>
        <begin position="51"/>
        <end position="71"/>
    </location>
</feature>
<keyword evidence="3 6" id="KW-0812">Transmembrane</keyword>
<gene>
    <name evidence="7" type="ORF">KUG47_08285</name>
</gene>
<proteinExistence type="predicted"/>
<feature type="transmembrane region" description="Helical" evidence="6">
    <location>
        <begin position="101"/>
        <end position="126"/>
    </location>
</feature>
<feature type="transmembrane region" description="Helical" evidence="6">
    <location>
        <begin position="21"/>
        <end position="39"/>
    </location>
</feature>
<dbReference type="PANTHER" id="PTHR32196">
    <property type="entry name" value="ABC TRANSPORTER PERMEASE PROTEIN YPHD-RELATED-RELATED"/>
    <property type="match status" value="1"/>
</dbReference>
<dbReference type="AlphaFoldDB" id="A0A949PN40"/>
<name>A0A949PN40_9HYPH</name>
<comment type="subcellular location">
    <subcellularLocation>
        <location evidence="1">Cell membrane</location>
        <topology evidence="1">Multi-pass membrane protein</topology>
    </subcellularLocation>
</comment>
<comment type="caution">
    <text evidence="7">The sequence shown here is derived from an EMBL/GenBank/DDBJ whole genome shotgun (WGS) entry which is preliminary data.</text>
</comment>
<dbReference type="InterPro" id="IPR001851">
    <property type="entry name" value="ABC_transp_permease"/>
</dbReference>
<evidence type="ECO:0000313" key="8">
    <source>
        <dbReference type="Proteomes" id="UP000752297"/>
    </source>
</evidence>
<accession>A0A949PN40</accession>
<dbReference type="RefSeq" id="WP_217677501.1">
    <property type="nucleotide sequence ID" value="NZ_JAHRVA010000003.1"/>
</dbReference>
<evidence type="ECO:0000256" key="1">
    <source>
        <dbReference type="ARBA" id="ARBA00004651"/>
    </source>
</evidence>
<dbReference type="Proteomes" id="UP000752297">
    <property type="component" value="Unassembled WGS sequence"/>
</dbReference>
<keyword evidence="4 6" id="KW-1133">Transmembrane helix</keyword>
<evidence type="ECO:0000256" key="4">
    <source>
        <dbReference type="ARBA" id="ARBA00022989"/>
    </source>
</evidence>
<feature type="transmembrane region" description="Helical" evidence="6">
    <location>
        <begin position="172"/>
        <end position="195"/>
    </location>
</feature>